<keyword evidence="3" id="KW-1185">Reference proteome</keyword>
<sequence>MPVPFKTSEDQNKHRDPMREVFTTLSKSHTWYLDTFLRERSHPVFPRFHSGVPFDDALKAIRKFITEAVEKQYYHDTRMPLHNPDPSLSTWITQFEMIQSYCIYFWFVKGKAYRFYQRDLTAAERNAYHRDPLDPLIGTMVPALHYAFPAEDHHVPLAPQGVKTRCSCPNKPNSLPSPLLPTPLQLSSSIFLRQIPSHLLIQSRIQRLTRYYKSKQQVPPAFKYDSKQQIPPTFEYNSYISTPTSPDRLLSPVFVLPSSHPIASFLSSSLTSTERSRPHPQNLCSPTPTK</sequence>
<dbReference type="Gene3D" id="1.10.287.10">
    <property type="entry name" value="S15/NS1, RNA-binding"/>
    <property type="match status" value="1"/>
</dbReference>
<protein>
    <submittedName>
        <fullName evidence="2">Uncharacterized protein</fullName>
    </submittedName>
</protein>
<dbReference type="EMBL" id="KV419423">
    <property type="protein sequence ID" value="KZS90209.1"/>
    <property type="molecule type" value="Genomic_DNA"/>
</dbReference>
<gene>
    <name evidence="2" type="ORF">SISNIDRAFT_468853</name>
</gene>
<dbReference type="AlphaFoldDB" id="A0A164R330"/>
<feature type="region of interest" description="Disordered" evidence="1">
    <location>
        <begin position="269"/>
        <end position="290"/>
    </location>
</feature>
<reference evidence="2 3" key="1">
    <citation type="journal article" date="2016" name="Mol. Biol. Evol.">
        <title>Comparative Genomics of Early-Diverging Mushroom-Forming Fungi Provides Insights into the Origins of Lignocellulose Decay Capabilities.</title>
        <authorList>
            <person name="Nagy L.G."/>
            <person name="Riley R."/>
            <person name="Tritt A."/>
            <person name="Adam C."/>
            <person name="Daum C."/>
            <person name="Floudas D."/>
            <person name="Sun H."/>
            <person name="Yadav J.S."/>
            <person name="Pangilinan J."/>
            <person name="Larsson K.H."/>
            <person name="Matsuura K."/>
            <person name="Barry K."/>
            <person name="Labutti K."/>
            <person name="Kuo R."/>
            <person name="Ohm R.A."/>
            <person name="Bhattacharya S.S."/>
            <person name="Shirouzu T."/>
            <person name="Yoshinaga Y."/>
            <person name="Martin F.M."/>
            <person name="Grigoriev I.V."/>
            <person name="Hibbett D.S."/>
        </authorList>
    </citation>
    <scope>NUCLEOTIDE SEQUENCE [LARGE SCALE GENOMIC DNA]</scope>
    <source>
        <strain evidence="2 3">HHB9708</strain>
    </source>
</reference>
<name>A0A164R330_9AGAM</name>
<proteinExistence type="predicted"/>
<evidence type="ECO:0000256" key="1">
    <source>
        <dbReference type="SAM" id="MobiDB-lite"/>
    </source>
</evidence>
<evidence type="ECO:0000313" key="2">
    <source>
        <dbReference type="EMBL" id="KZS90209.1"/>
    </source>
</evidence>
<dbReference type="Proteomes" id="UP000076722">
    <property type="component" value="Unassembled WGS sequence"/>
</dbReference>
<accession>A0A164R330</accession>
<evidence type="ECO:0000313" key="3">
    <source>
        <dbReference type="Proteomes" id="UP000076722"/>
    </source>
</evidence>
<organism evidence="2 3">
    <name type="scientific">Sistotremastrum niveocremeum HHB9708</name>
    <dbReference type="NCBI Taxonomy" id="1314777"/>
    <lineage>
        <taxon>Eukaryota</taxon>
        <taxon>Fungi</taxon>
        <taxon>Dikarya</taxon>
        <taxon>Basidiomycota</taxon>
        <taxon>Agaricomycotina</taxon>
        <taxon>Agaricomycetes</taxon>
        <taxon>Sistotremastrales</taxon>
        <taxon>Sistotremastraceae</taxon>
        <taxon>Sertulicium</taxon>
        <taxon>Sertulicium niveocremeum</taxon>
    </lineage>
</organism>